<dbReference type="Gene3D" id="2.60.440.10">
    <property type="entry name" value="YacF-like domains"/>
    <property type="match status" value="1"/>
</dbReference>
<evidence type="ECO:0000313" key="9">
    <source>
        <dbReference type="Proteomes" id="UP000231878"/>
    </source>
</evidence>
<dbReference type="Proteomes" id="UP000231878">
    <property type="component" value="Unassembled WGS sequence"/>
</dbReference>
<comment type="subunit">
    <text evidence="5">Interacts with FtsZ.</text>
</comment>
<gene>
    <name evidence="5" type="primary">zapD</name>
    <name evidence="7" type="ORF">CWD88_32865</name>
    <name evidence="6" type="ORF">Y036_2455</name>
</gene>
<dbReference type="EMBL" id="PHRB01000053">
    <property type="protein sequence ID" value="PJO62107.1"/>
    <property type="molecule type" value="Genomic_DNA"/>
</dbReference>
<evidence type="ECO:0000256" key="5">
    <source>
        <dbReference type="HAMAP-Rule" id="MF_01092"/>
    </source>
</evidence>
<organism evidence="6 8">
    <name type="scientific">Burkholderia pseudomallei</name>
    <name type="common">Pseudomonas pseudomallei</name>
    <dbReference type="NCBI Taxonomy" id="28450"/>
    <lineage>
        <taxon>Bacteria</taxon>
        <taxon>Pseudomonadati</taxon>
        <taxon>Pseudomonadota</taxon>
        <taxon>Betaproteobacteria</taxon>
        <taxon>Burkholderiales</taxon>
        <taxon>Burkholderiaceae</taxon>
        <taxon>Burkholderia</taxon>
        <taxon>pseudomallei group</taxon>
    </lineage>
</organism>
<dbReference type="SUPFAM" id="SSF160950">
    <property type="entry name" value="YacF-like"/>
    <property type="match status" value="1"/>
</dbReference>
<dbReference type="OMA" id="LPAYYAW"/>
<dbReference type="GO" id="GO:0005737">
    <property type="term" value="C:cytoplasm"/>
    <property type="evidence" value="ECO:0007669"/>
    <property type="project" value="UniProtKB-SubCell"/>
</dbReference>
<dbReference type="NCBIfam" id="NF003656">
    <property type="entry name" value="PRK05287.1-4"/>
    <property type="match status" value="1"/>
</dbReference>
<proteinExistence type="inferred from homology"/>
<keyword evidence="1 5" id="KW-0963">Cytoplasm</keyword>
<dbReference type="HAMAP" id="MF_01092">
    <property type="entry name" value="ZapD"/>
    <property type="match status" value="1"/>
</dbReference>
<keyword evidence="3 5" id="KW-0717">Septation</keyword>
<keyword evidence="4 5" id="KW-0131">Cell cycle</keyword>
<comment type="caution">
    <text evidence="6">The sequence shown here is derived from an EMBL/GenBank/DDBJ whole genome shotgun (WGS) entry which is preliminary data.</text>
</comment>
<comment type="similarity">
    <text evidence="5">Belongs to the ZapD family.</text>
</comment>
<evidence type="ECO:0000256" key="2">
    <source>
        <dbReference type="ARBA" id="ARBA00022618"/>
    </source>
</evidence>
<dbReference type="SMR" id="A0A069B4I7"/>
<accession>A0A069B4I7</accession>
<dbReference type="AlphaFoldDB" id="A0A069B4I7"/>
<name>A0A069B4I7_BURPE</name>
<dbReference type="Gene3D" id="1.10.3900.10">
    <property type="entry name" value="YacF-like"/>
    <property type="match status" value="1"/>
</dbReference>
<dbReference type="OrthoDB" id="5294622at2"/>
<evidence type="ECO:0000313" key="6">
    <source>
        <dbReference type="EMBL" id="KGX08658.1"/>
    </source>
</evidence>
<comment type="subcellular location">
    <subcellularLocation>
        <location evidence="5">Cytoplasm</location>
    </subcellularLocation>
    <text evidence="5">Localizes to mid-cell in an FtsZ-dependent manner.</text>
</comment>
<dbReference type="GeneID" id="93061613"/>
<dbReference type="Proteomes" id="UP000030475">
    <property type="component" value="Unassembled WGS sequence"/>
</dbReference>
<evidence type="ECO:0000313" key="8">
    <source>
        <dbReference type="Proteomes" id="UP000030475"/>
    </source>
</evidence>
<comment type="function">
    <text evidence="5">Cell division factor that enhances FtsZ-ring assembly. Directly interacts with FtsZ and promotes bundling of FtsZ protofilaments, with a reduction in FtsZ GTPase activity.</text>
</comment>
<dbReference type="PANTHER" id="PTHR39455">
    <property type="entry name" value="CELL DIVISION PROTEIN ZAPD"/>
    <property type="match status" value="1"/>
</dbReference>
<dbReference type="Pfam" id="PF07072">
    <property type="entry name" value="ZapD"/>
    <property type="match status" value="1"/>
</dbReference>
<dbReference type="InterPro" id="IPR036268">
    <property type="entry name" value="ZapD_sf"/>
</dbReference>
<protein>
    <recommendedName>
        <fullName evidence="5">Cell division protein ZapD</fullName>
    </recommendedName>
    <alternativeName>
        <fullName evidence="5">Z ring-associated protein D</fullName>
    </alternativeName>
</protein>
<sequence>MILYEYPFNERIRTLLRLEDLFERFTFFVAQEDAREHHVALTTLFEISEVAGRADLKSDLMKELERQRQTLAPFRGNPGIEQNALEAVLGEIEQTLANLAQMQGKTGQHLIDNEWLASIRSRAVIPGGTCKFDLPSYYAWQQWPAEQRRHDIAKWAMPLLPLRDAAMIVLRLARESGQASKVMAMQGSYQQMLSGRTYQLMQVRVPPELRVIPEASANKYMLWVRFTAQDGDVRPRAVDIDVPFQLTLCNL</sequence>
<evidence type="ECO:0000256" key="3">
    <source>
        <dbReference type="ARBA" id="ARBA00023210"/>
    </source>
</evidence>
<dbReference type="InterPro" id="IPR027462">
    <property type="entry name" value="ZapD_C"/>
</dbReference>
<dbReference type="InterPro" id="IPR009777">
    <property type="entry name" value="ZapD"/>
</dbReference>
<evidence type="ECO:0000313" key="7">
    <source>
        <dbReference type="EMBL" id="PJO62107.1"/>
    </source>
</evidence>
<evidence type="ECO:0000256" key="4">
    <source>
        <dbReference type="ARBA" id="ARBA00023306"/>
    </source>
</evidence>
<dbReference type="PANTHER" id="PTHR39455:SF1">
    <property type="entry name" value="CELL DIVISION PROTEIN ZAPD"/>
    <property type="match status" value="1"/>
</dbReference>
<dbReference type="eggNOG" id="COG4582">
    <property type="taxonomic scope" value="Bacteria"/>
</dbReference>
<dbReference type="GO" id="GO:0000917">
    <property type="term" value="P:division septum assembly"/>
    <property type="evidence" value="ECO:0007669"/>
    <property type="project" value="UniProtKB-KW"/>
</dbReference>
<dbReference type="EMBL" id="JQIM01000010">
    <property type="protein sequence ID" value="KGX08658.1"/>
    <property type="molecule type" value="Genomic_DNA"/>
</dbReference>
<evidence type="ECO:0000256" key="1">
    <source>
        <dbReference type="ARBA" id="ARBA00022490"/>
    </source>
</evidence>
<keyword evidence="2 5" id="KW-0132">Cell division</keyword>
<dbReference type="KEGG" id="but:X994_3138"/>
<dbReference type="RefSeq" id="WP_004195118.1">
    <property type="nucleotide sequence ID" value="NZ_AP028071.1"/>
</dbReference>
<dbReference type="GO" id="GO:0043093">
    <property type="term" value="P:FtsZ-dependent cytokinesis"/>
    <property type="evidence" value="ECO:0007669"/>
    <property type="project" value="UniProtKB-UniRule"/>
</dbReference>
<reference evidence="6 8" key="1">
    <citation type="submission" date="2014-08" db="EMBL/GenBank/DDBJ databases">
        <authorList>
            <person name="Bunnell A."/>
            <person name="Chain P.S."/>
            <person name="Chertkov O."/>
            <person name="Currie B.J."/>
            <person name="Daligault H.E."/>
            <person name="Davenport K.W."/>
            <person name="Davis C."/>
            <person name="Gleasner C.D."/>
            <person name="Johnson S.L."/>
            <person name="Kaestli M."/>
            <person name="Koren S."/>
            <person name="Kunde Y.A."/>
            <person name="Mayo M."/>
            <person name="McMurry K.K."/>
            <person name="Price E.P."/>
            <person name="Reitenga K.G."/>
            <person name="Robison R."/>
            <person name="Rosovitz M.J."/>
            <person name="Sarovich D.S."/>
            <person name="Teshima H."/>
        </authorList>
    </citation>
    <scope>NUCLEOTIDE SEQUENCE [LARGE SCALE GENOMIC DNA]</scope>
    <source>
        <strain evidence="6 8">MSHR44</strain>
    </source>
</reference>
<dbReference type="GO" id="GO:0032153">
    <property type="term" value="C:cell division site"/>
    <property type="evidence" value="ECO:0007669"/>
    <property type="project" value="TreeGrafter"/>
</dbReference>
<reference evidence="7 9" key="2">
    <citation type="submission" date="2017-11" db="EMBL/GenBank/DDBJ databases">
        <title>Molecular characterization of Burkholderia pseudomallei and closely related isolates from Vietnam.</title>
        <authorList>
            <person name="Ustinov D.V."/>
            <person name="Antonov A.S."/>
            <person name="Avdusheva E.F."/>
            <person name="Shpak I.M."/>
            <person name="Zakharova I.B."/>
            <person name="Thi L.A."/>
            <person name="Teteryatnikova N."/>
            <person name="Lopasteyskaya Y.A."/>
            <person name="Kuzyutina J.A."/>
            <person name="Ngo T.N."/>
            <person name="Victorov D.V."/>
        </authorList>
    </citation>
    <scope>NUCLEOTIDE SEQUENCE [LARGE SCALE GENOMIC DNA]</scope>
    <source>
        <strain evidence="7 9">V1512</strain>
    </source>
</reference>